<evidence type="ECO:0000259" key="2">
    <source>
        <dbReference type="Pfam" id="PF09832"/>
    </source>
</evidence>
<feature type="signal peptide" evidence="1">
    <location>
        <begin position="1"/>
        <end position="24"/>
    </location>
</feature>
<organism evidence="3 4">
    <name type="scientific">Arenimonas soli</name>
    <dbReference type="NCBI Taxonomy" id="2269504"/>
    <lineage>
        <taxon>Bacteria</taxon>
        <taxon>Pseudomonadati</taxon>
        <taxon>Pseudomonadota</taxon>
        <taxon>Gammaproteobacteria</taxon>
        <taxon>Lysobacterales</taxon>
        <taxon>Lysobacteraceae</taxon>
        <taxon>Arenimonas</taxon>
    </lineage>
</organism>
<dbReference type="Proteomes" id="UP000623419">
    <property type="component" value="Unassembled WGS sequence"/>
</dbReference>
<proteinExistence type="predicted"/>
<evidence type="ECO:0000313" key="4">
    <source>
        <dbReference type="Proteomes" id="UP000623419"/>
    </source>
</evidence>
<gene>
    <name evidence="3" type="ORF">GCM10011521_00460</name>
</gene>
<name>A0ABQ1HAD4_9GAMM</name>
<dbReference type="RefSeq" id="WP_188659757.1">
    <property type="nucleotide sequence ID" value="NZ_BMKC01000001.1"/>
</dbReference>
<dbReference type="InterPro" id="IPR018637">
    <property type="entry name" value="DUF2059"/>
</dbReference>
<accession>A0ABQ1HAD4</accession>
<feature type="domain" description="DUF2059" evidence="2">
    <location>
        <begin position="95"/>
        <end position="151"/>
    </location>
</feature>
<reference evidence="4" key="1">
    <citation type="journal article" date="2019" name="Int. J. Syst. Evol. Microbiol.">
        <title>The Global Catalogue of Microorganisms (GCM) 10K type strain sequencing project: providing services to taxonomists for standard genome sequencing and annotation.</title>
        <authorList>
            <consortium name="The Broad Institute Genomics Platform"/>
            <consortium name="The Broad Institute Genome Sequencing Center for Infectious Disease"/>
            <person name="Wu L."/>
            <person name="Ma J."/>
        </authorList>
    </citation>
    <scope>NUCLEOTIDE SEQUENCE [LARGE SCALE GENOMIC DNA]</scope>
    <source>
        <strain evidence="4">CGMCC 1.15905</strain>
    </source>
</reference>
<protein>
    <recommendedName>
        <fullName evidence="2">DUF2059 domain-containing protein</fullName>
    </recommendedName>
</protein>
<keyword evidence="1" id="KW-0732">Signal</keyword>
<evidence type="ECO:0000313" key="3">
    <source>
        <dbReference type="EMBL" id="GGA66288.1"/>
    </source>
</evidence>
<keyword evidence="4" id="KW-1185">Reference proteome</keyword>
<feature type="chain" id="PRO_5047320649" description="DUF2059 domain-containing protein" evidence="1">
    <location>
        <begin position="25"/>
        <end position="171"/>
    </location>
</feature>
<dbReference type="Pfam" id="PF09832">
    <property type="entry name" value="DUF2059"/>
    <property type="match status" value="1"/>
</dbReference>
<sequence length="171" mass="18845">MNHRHCLAALALSTLLALPGLSLAADKAKVAEYLDVMQVEKNYAQMEVVMSQMMDQGFEQGVQQHNLEGESLERARAAHEVTKKGMLEAMAWESIAPEISALFEEQLTNAEIDAAVAYYRSPEGASLLAKQPALMQATMQIGQRRAQEIMPRMQAELQAIFKKEAAAQPEG</sequence>
<dbReference type="EMBL" id="BMKC01000001">
    <property type="protein sequence ID" value="GGA66288.1"/>
    <property type="molecule type" value="Genomic_DNA"/>
</dbReference>
<comment type="caution">
    <text evidence="3">The sequence shown here is derived from an EMBL/GenBank/DDBJ whole genome shotgun (WGS) entry which is preliminary data.</text>
</comment>
<evidence type="ECO:0000256" key="1">
    <source>
        <dbReference type="SAM" id="SignalP"/>
    </source>
</evidence>